<evidence type="ECO:0000313" key="3">
    <source>
        <dbReference type="Proteomes" id="UP000319335"/>
    </source>
</evidence>
<dbReference type="OrthoDB" id="125583at2157"/>
<evidence type="ECO:0000313" key="2">
    <source>
        <dbReference type="EMBL" id="TQD26121.1"/>
    </source>
</evidence>
<dbReference type="RefSeq" id="WP_154809157.1">
    <property type="nucleotide sequence ID" value="NZ_VIAQ01000012.1"/>
</dbReference>
<protein>
    <submittedName>
        <fullName evidence="2">Uncharacterized protein</fullName>
    </submittedName>
</protein>
<gene>
    <name evidence="2" type="ORF">FKV42_05000</name>
</gene>
<organism evidence="2 3">
    <name type="scientific">Methanolobus vulcani</name>
    <dbReference type="NCBI Taxonomy" id="38026"/>
    <lineage>
        <taxon>Archaea</taxon>
        <taxon>Methanobacteriati</taxon>
        <taxon>Methanobacteriota</taxon>
        <taxon>Stenosarchaea group</taxon>
        <taxon>Methanomicrobia</taxon>
        <taxon>Methanosarcinales</taxon>
        <taxon>Methanosarcinaceae</taxon>
        <taxon>Methanolobus</taxon>
    </lineage>
</organism>
<name>A0A7Z8P2F3_9EURY</name>
<reference evidence="2 3" key="1">
    <citation type="submission" date="2019-06" db="EMBL/GenBank/DDBJ databases">
        <title>Draft genome sequence of Methanolobus vulcani B1d.</title>
        <authorList>
            <person name="Creighbaum A.J."/>
            <person name="Ticak T."/>
            <person name="Hariraju D."/>
            <person name="Arivett B.A."/>
            <person name="Ferguson D.J.Jr."/>
        </authorList>
    </citation>
    <scope>NUCLEOTIDE SEQUENCE [LARGE SCALE GENOMIC DNA]</scope>
    <source>
        <strain evidence="2 3">B1d</strain>
    </source>
</reference>
<accession>A0A7Z8P2F3</accession>
<evidence type="ECO:0000256" key="1">
    <source>
        <dbReference type="SAM" id="Phobius"/>
    </source>
</evidence>
<keyword evidence="3" id="KW-1185">Reference proteome</keyword>
<proteinExistence type="predicted"/>
<comment type="caution">
    <text evidence="2">The sequence shown here is derived from an EMBL/GenBank/DDBJ whole genome shotgun (WGS) entry which is preliminary data.</text>
</comment>
<keyword evidence="1" id="KW-1133">Transmembrane helix</keyword>
<dbReference type="Proteomes" id="UP000319335">
    <property type="component" value="Unassembled WGS sequence"/>
</dbReference>
<keyword evidence="1" id="KW-0812">Transmembrane</keyword>
<feature type="transmembrane region" description="Helical" evidence="1">
    <location>
        <begin position="12"/>
        <end position="31"/>
    </location>
</feature>
<sequence length="270" mass="30526">MEWSKITSKKIPFSLIAIVLVILAVAGLLYINLSNEDEIISDIDYTIDEEDVQSHWDEYKAVTVNVDKLRQSLDSGNFSLRLLDEDVHIIIFKSNKADGYYRGYANGVAANQAEFYCGEDTCHCYIDLGTYSYHIVNTGELVGNENMYVLYMTDYEKEEQRHEQYPIDPLTFEISNEDSLDHNISIEIFDPSNSLIFSENYSISPGEIIASPEISEIPGKHRYVVVLDGDYSFEQSATVARSTGLGSSEKLYFNIVNDSEYPVLVGIEIA</sequence>
<dbReference type="EMBL" id="VIAQ01000012">
    <property type="protein sequence ID" value="TQD26121.1"/>
    <property type="molecule type" value="Genomic_DNA"/>
</dbReference>
<keyword evidence="1" id="KW-0472">Membrane</keyword>
<dbReference type="AlphaFoldDB" id="A0A7Z8P2F3"/>